<reference evidence="1 2" key="1">
    <citation type="submission" date="2016-10" db="EMBL/GenBank/DDBJ databases">
        <authorList>
            <person name="de Groot N.N."/>
        </authorList>
    </citation>
    <scope>NUCLEOTIDE SEQUENCE [LARGE SCALE GENOMIC DNA]</scope>
    <source>
        <strain evidence="1 2">DSM 26130</strain>
    </source>
</reference>
<evidence type="ECO:0000313" key="1">
    <source>
        <dbReference type="EMBL" id="SFF28915.1"/>
    </source>
</evidence>
<organism evidence="1 2">
    <name type="scientific">Spirosoma endophyticum</name>
    <dbReference type="NCBI Taxonomy" id="662367"/>
    <lineage>
        <taxon>Bacteria</taxon>
        <taxon>Pseudomonadati</taxon>
        <taxon>Bacteroidota</taxon>
        <taxon>Cytophagia</taxon>
        <taxon>Cytophagales</taxon>
        <taxon>Cytophagaceae</taxon>
        <taxon>Spirosoma</taxon>
    </lineage>
</organism>
<proteinExistence type="predicted"/>
<evidence type="ECO:0000313" key="2">
    <source>
        <dbReference type="Proteomes" id="UP000198598"/>
    </source>
</evidence>
<gene>
    <name evidence="1" type="ORF">SAMN05216167_14319</name>
</gene>
<dbReference type="EMBL" id="FOLQ01000043">
    <property type="protein sequence ID" value="SFF28915.1"/>
    <property type="molecule type" value="Genomic_DNA"/>
</dbReference>
<name>A0A1I2HF73_9BACT</name>
<keyword evidence="2" id="KW-1185">Reference proteome</keyword>
<dbReference type="AlphaFoldDB" id="A0A1I2HF73"/>
<accession>A0A1I2HF73</accession>
<dbReference type="Proteomes" id="UP000198598">
    <property type="component" value="Unassembled WGS sequence"/>
</dbReference>
<sequence length="38" mass="4495">MLRIALERYYKKHIINKRSVVVTAYAMADQVLLTEKTK</sequence>
<protein>
    <submittedName>
        <fullName evidence="1">Uncharacterized protein</fullName>
    </submittedName>
</protein>